<dbReference type="Proteomes" id="UP000235034">
    <property type="component" value="Unassembled WGS sequence"/>
</dbReference>
<gene>
    <name evidence="2" type="ORF">Uis4E_0426</name>
</gene>
<dbReference type="EMBL" id="NMWT01000003">
    <property type="protein sequence ID" value="PLS29552.1"/>
    <property type="molecule type" value="Genomic_DNA"/>
</dbReference>
<evidence type="ECO:0000313" key="3">
    <source>
        <dbReference type="Proteomes" id="UP000235034"/>
    </source>
</evidence>
<feature type="region of interest" description="Disordered" evidence="1">
    <location>
        <begin position="146"/>
        <end position="178"/>
    </location>
</feature>
<proteinExistence type="predicted"/>
<organism evidence="2 3">
    <name type="scientific">Bifidobacterium parmae</name>
    <dbReference type="NCBI Taxonomy" id="361854"/>
    <lineage>
        <taxon>Bacteria</taxon>
        <taxon>Bacillati</taxon>
        <taxon>Actinomycetota</taxon>
        <taxon>Actinomycetes</taxon>
        <taxon>Bifidobacteriales</taxon>
        <taxon>Bifidobacteriaceae</taxon>
        <taxon>Bifidobacterium</taxon>
    </lineage>
</organism>
<sequence>MSKIPELENRIKSFFGYSSDSEPYEKWETLAEQTTHLVDEYGWNTVQQAFFRYVQTECKTSDDIARVAFAYEGLGWNKKPVPNPYEFLGYLYYKAGFQKAPYDAARALDDLCITVLPASGYPEANIYYHPYYAAEADPKMIDAVERWRQRESGKTDEDGSPTNDSKEPPENPKQQENQ</sequence>
<comment type="caution">
    <text evidence="2">The sequence shown here is derived from an EMBL/GenBank/DDBJ whole genome shotgun (WGS) entry which is preliminary data.</text>
</comment>
<dbReference type="RefSeq" id="WP_133125377.1">
    <property type="nucleotide sequence ID" value="NZ_NMWT01000003.1"/>
</dbReference>
<protein>
    <submittedName>
        <fullName evidence="2">Uncharacterized protein</fullName>
    </submittedName>
</protein>
<evidence type="ECO:0000313" key="2">
    <source>
        <dbReference type="EMBL" id="PLS29552.1"/>
    </source>
</evidence>
<reference evidence="2 3" key="1">
    <citation type="submission" date="2017-07" db="EMBL/GenBank/DDBJ databases">
        <title>Bifidobacterium novel species.</title>
        <authorList>
            <person name="Lugli G.A."/>
            <person name="Milani C."/>
            <person name="Duranti S."/>
            <person name="Mangifesta M."/>
        </authorList>
    </citation>
    <scope>NUCLEOTIDE SEQUENCE [LARGE SCALE GENOMIC DNA]</scope>
    <source>
        <strain evidence="2 3">77</strain>
    </source>
</reference>
<feature type="compositionally biased region" description="Basic and acidic residues" evidence="1">
    <location>
        <begin position="146"/>
        <end position="157"/>
    </location>
</feature>
<name>A0A2N5J5R6_9BIFI</name>
<keyword evidence="3" id="KW-1185">Reference proteome</keyword>
<accession>A0A2N5J5R6</accession>
<evidence type="ECO:0000256" key="1">
    <source>
        <dbReference type="SAM" id="MobiDB-lite"/>
    </source>
</evidence>
<dbReference type="AlphaFoldDB" id="A0A2N5J5R6"/>
<dbReference type="OrthoDB" id="3232070at2"/>